<gene>
    <name evidence="2" type="ORF">MNB_SV-13-696</name>
</gene>
<keyword evidence="1" id="KW-0472">Membrane</keyword>
<organism evidence="2">
    <name type="scientific">hydrothermal vent metagenome</name>
    <dbReference type="NCBI Taxonomy" id="652676"/>
    <lineage>
        <taxon>unclassified sequences</taxon>
        <taxon>metagenomes</taxon>
        <taxon>ecological metagenomes</taxon>
    </lineage>
</organism>
<evidence type="ECO:0000313" key="2">
    <source>
        <dbReference type="EMBL" id="SFV68807.1"/>
    </source>
</evidence>
<dbReference type="EMBL" id="FPHM01000125">
    <property type="protein sequence ID" value="SFV68807.1"/>
    <property type="molecule type" value="Genomic_DNA"/>
</dbReference>
<name>A0A1W1CSX5_9ZZZZ</name>
<sequence>MADQREEGIFQKLIIGSSHTVESLESLKKYCQDNEILRTLQEKHHLTIKMERLGDYNVTVISPIESISVRNTLFIILSPVFEDIFYVEQALKVPHGISKKEKNISVLKVKHEEKILWMYYGIGLQWIALLLLSGIGLILSIKSRKRIALLIESQNDLQMEQHKMEKDIKALGGDSA</sequence>
<protein>
    <submittedName>
        <fullName evidence="2">Uncharacterized protein</fullName>
    </submittedName>
</protein>
<dbReference type="AlphaFoldDB" id="A0A1W1CSX5"/>
<reference evidence="2" key="1">
    <citation type="submission" date="2016-10" db="EMBL/GenBank/DDBJ databases">
        <authorList>
            <person name="de Groot N.N."/>
        </authorList>
    </citation>
    <scope>NUCLEOTIDE SEQUENCE</scope>
</reference>
<feature type="transmembrane region" description="Helical" evidence="1">
    <location>
        <begin position="117"/>
        <end position="139"/>
    </location>
</feature>
<proteinExistence type="predicted"/>
<evidence type="ECO:0000256" key="1">
    <source>
        <dbReference type="SAM" id="Phobius"/>
    </source>
</evidence>
<accession>A0A1W1CSX5</accession>
<keyword evidence="1" id="KW-1133">Transmembrane helix</keyword>
<keyword evidence="1" id="KW-0812">Transmembrane</keyword>